<gene>
    <name evidence="6" type="primary">LOC110729457</name>
</gene>
<dbReference type="InterPro" id="IPR036312">
    <property type="entry name" value="Bifun_inhib/LTP/seed_sf"/>
</dbReference>
<keyword evidence="7" id="KW-1185">Reference proteome</keyword>
<comment type="subcellular location">
    <subcellularLocation>
        <location evidence="1">Secreted</location>
    </subcellularLocation>
</comment>
<accession>A0A803M0H3</accession>
<reference evidence="6" key="1">
    <citation type="journal article" date="2017" name="Nature">
        <title>The genome of Chenopodium quinoa.</title>
        <authorList>
            <person name="Jarvis D.E."/>
            <person name="Ho Y.S."/>
            <person name="Lightfoot D.J."/>
            <person name="Schmoeckel S.M."/>
            <person name="Li B."/>
            <person name="Borm T.J.A."/>
            <person name="Ohyanagi H."/>
            <person name="Mineta K."/>
            <person name="Michell C.T."/>
            <person name="Saber N."/>
            <person name="Kharbatia N.M."/>
            <person name="Rupper R.R."/>
            <person name="Sharp A.R."/>
            <person name="Dally N."/>
            <person name="Boughton B.A."/>
            <person name="Woo Y.H."/>
            <person name="Gao G."/>
            <person name="Schijlen E.G.W.M."/>
            <person name="Guo X."/>
            <person name="Momin A.A."/>
            <person name="Negrao S."/>
            <person name="Al-Babili S."/>
            <person name="Gehring C."/>
            <person name="Roessner U."/>
            <person name="Jung C."/>
            <person name="Murphy K."/>
            <person name="Arold S.T."/>
            <person name="Gojobori T."/>
            <person name="van der Linden C.G."/>
            <person name="van Loo E.N."/>
            <person name="Jellen E.N."/>
            <person name="Maughan P.J."/>
            <person name="Tester M."/>
        </authorList>
    </citation>
    <scope>NUCLEOTIDE SEQUENCE [LARGE SCALE GENOMIC DNA]</scope>
    <source>
        <strain evidence="6">cv. PI 614886</strain>
    </source>
</reference>
<dbReference type="PANTHER" id="PTHR35501:SF3">
    <property type="entry name" value="PROTEIN YY1"/>
    <property type="match status" value="1"/>
</dbReference>
<comment type="similarity">
    <text evidence="3">Belongs to the A9/FIL1 family.</text>
</comment>
<protein>
    <recommendedName>
        <fullName evidence="5">Bifunctional inhibitor/plant lipid transfer protein/seed storage helical domain-containing protein</fullName>
    </recommendedName>
</protein>
<dbReference type="RefSeq" id="XP_021764882.1">
    <property type="nucleotide sequence ID" value="XM_021909190.1"/>
</dbReference>
<dbReference type="KEGG" id="cqi:110729457"/>
<reference evidence="6" key="2">
    <citation type="submission" date="2021-03" db="UniProtKB">
        <authorList>
            <consortium name="EnsemblPlants"/>
        </authorList>
    </citation>
    <scope>IDENTIFICATION</scope>
</reference>
<feature type="signal peptide" evidence="4">
    <location>
        <begin position="1"/>
        <end position="34"/>
    </location>
</feature>
<evidence type="ECO:0000313" key="6">
    <source>
        <dbReference type="EnsemblPlants" id="AUR62021224-RA:cds"/>
    </source>
</evidence>
<evidence type="ECO:0000259" key="5">
    <source>
        <dbReference type="SMART" id="SM00499"/>
    </source>
</evidence>
<sequence>MASISMKSSTSSFQKMALVILVLALVVQLKGSMAQSTPSSTCASQLGGLNTCAPFVVPGQANANPSAECCGALQSVNHDCLCNTLRVASQLPASCNLPVLNCSS</sequence>
<dbReference type="SUPFAM" id="SSF47699">
    <property type="entry name" value="Bifunctional inhibitor/lipid-transfer protein/seed storage 2S albumin"/>
    <property type="match status" value="1"/>
</dbReference>
<keyword evidence="2" id="KW-0964">Secreted</keyword>
<dbReference type="Pfam" id="PF14368">
    <property type="entry name" value="LTP_2"/>
    <property type="match status" value="1"/>
</dbReference>
<dbReference type="OMA" id="QSVDHDC"/>
<dbReference type="GO" id="GO:0005576">
    <property type="term" value="C:extracellular region"/>
    <property type="evidence" value="ECO:0007669"/>
    <property type="project" value="UniProtKB-SubCell"/>
</dbReference>
<dbReference type="SMART" id="SM00499">
    <property type="entry name" value="AAI"/>
    <property type="match status" value="1"/>
</dbReference>
<evidence type="ECO:0000313" key="7">
    <source>
        <dbReference type="Proteomes" id="UP000596660"/>
    </source>
</evidence>
<evidence type="ECO:0000256" key="2">
    <source>
        <dbReference type="ARBA" id="ARBA00022525"/>
    </source>
</evidence>
<dbReference type="EnsemblPlants" id="AUR62021224-RA">
    <property type="protein sequence ID" value="AUR62021224-RA:cds"/>
    <property type="gene ID" value="AUR62021224"/>
</dbReference>
<dbReference type="GeneID" id="110729457"/>
<dbReference type="Gramene" id="AUR62021224-RA">
    <property type="protein sequence ID" value="AUR62021224-RA:cds"/>
    <property type="gene ID" value="AUR62021224"/>
</dbReference>
<feature type="chain" id="PRO_5031236122" description="Bifunctional inhibitor/plant lipid transfer protein/seed storage helical domain-containing protein" evidence="4">
    <location>
        <begin position="35"/>
        <end position="104"/>
    </location>
</feature>
<proteinExistence type="inferred from homology"/>
<dbReference type="PANTHER" id="PTHR35501">
    <property type="entry name" value="PROTEIN YY1"/>
    <property type="match status" value="1"/>
</dbReference>
<dbReference type="OrthoDB" id="1873458at2759"/>
<keyword evidence="4" id="KW-0732">Signal</keyword>
<dbReference type="InterPro" id="IPR016140">
    <property type="entry name" value="Bifunc_inhib/LTP/seed_store"/>
</dbReference>
<evidence type="ECO:0000256" key="1">
    <source>
        <dbReference type="ARBA" id="ARBA00004613"/>
    </source>
</evidence>
<organism evidence="6 7">
    <name type="scientific">Chenopodium quinoa</name>
    <name type="common">Quinoa</name>
    <dbReference type="NCBI Taxonomy" id="63459"/>
    <lineage>
        <taxon>Eukaryota</taxon>
        <taxon>Viridiplantae</taxon>
        <taxon>Streptophyta</taxon>
        <taxon>Embryophyta</taxon>
        <taxon>Tracheophyta</taxon>
        <taxon>Spermatophyta</taxon>
        <taxon>Magnoliopsida</taxon>
        <taxon>eudicotyledons</taxon>
        <taxon>Gunneridae</taxon>
        <taxon>Pentapetalae</taxon>
        <taxon>Caryophyllales</taxon>
        <taxon>Chenopodiaceae</taxon>
        <taxon>Chenopodioideae</taxon>
        <taxon>Atripliceae</taxon>
        <taxon>Chenopodium</taxon>
    </lineage>
</organism>
<feature type="domain" description="Bifunctional inhibitor/plant lipid transfer protein/seed storage helical" evidence="5">
    <location>
        <begin position="42"/>
        <end position="102"/>
    </location>
</feature>
<evidence type="ECO:0000256" key="3">
    <source>
        <dbReference type="ARBA" id="ARBA00038300"/>
    </source>
</evidence>
<dbReference type="Proteomes" id="UP000596660">
    <property type="component" value="Unplaced"/>
</dbReference>
<name>A0A803M0H3_CHEQI</name>
<dbReference type="AlphaFoldDB" id="A0A803M0H3"/>
<dbReference type="Gene3D" id="1.10.110.10">
    <property type="entry name" value="Plant lipid-transfer and hydrophobic proteins"/>
    <property type="match status" value="1"/>
</dbReference>
<evidence type="ECO:0000256" key="4">
    <source>
        <dbReference type="SAM" id="SignalP"/>
    </source>
</evidence>